<comment type="catalytic activity">
    <reaction evidence="3">
        <text>2 GTP = 3',3'-c-di-GMP + 2 diphosphate</text>
        <dbReference type="Rhea" id="RHEA:24898"/>
        <dbReference type="ChEBI" id="CHEBI:33019"/>
        <dbReference type="ChEBI" id="CHEBI:37565"/>
        <dbReference type="ChEBI" id="CHEBI:58805"/>
        <dbReference type="EC" id="2.7.7.65"/>
    </reaction>
</comment>
<dbReference type="EC" id="2.7.7.65" evidence="2"/>
<dbReference type="PROSITE" id="PS50887">
    <property type="entry name" value="GGDEF"/>
    <property type="match status" value="1"/>
</dbReference>
<dbReference type="Pfam" id="PF00990">
    <property type="entry name" value="GGDEF"/>
    <property type="match status" value="1"/>
</dbReference>
<dbReference type="Proteomes" id="UP000595332">
    <property type="component" value="Chromosome"/>
</dbReference>
<evidence type="ECO:0000256" key="3">
    <source>
        <dbReference type="ARBA" id="ARBA00034247"/>
    </source>
</evidence>
<dbReference type="RefSeq" id="WP_201348478.1">
    <property type="nucleotide sequence ID" value="NZ_AP014546.1"/>
</dbReference>
<evidence type="ECO:0000256" key="1">
    <source>
        <dbReference type="ARBA" id="ARBA00001946"/>
    </source>
</evidence>
<feature type="transmembrane region" description="Helical" evidence="4">
    <location>
        <begin position="119"/>
        <end position="139"/>
    </location>
</feature>
<dbReference type="GO" id="GO:0052621">
    <property type="term" value="F:diguanylate cyclase activity"/>
    <property type="evidence" value="ECO:0007669"/>
    <property type="project" value="UniProtKB-EC"/>
</dbReference>
<dbReference type="InterPro" id="IPR000160">
    <property type="entry name" value="GGDEF_dom"/>
</dbReference>
<comment type="cofactor">
    <cofactor evidence="1">
        <name>Mg(2+)</name>
        <dbReference type="ChEBI" id="CHEBI:18420"/>
    </cofactor>
</comment>
<evidence type="ECO:0000256" key="2">
    <source>
        <dbReference type="ARBA" id="ARBA00012528"/>
    </source>
</evidence>
<dbReference type="InterPro" id="IPR043128">
    <property type="entry name" value="Rev_trsase/Diguanyl_cyclase"/>
</dbReference>
<dbReference type="SMART" id="SM00267">
    <property type="entry name" value="GGDEF"/>
    <property type="match status" value="1"/>
</dbReference>
<dbReference type="KEGG" id="njp:NEJAP_3460"/>
<dbReference type="EMBL" id="AP014546">
    <property type="protein sequence ID" value="BBB31398.1"/>
    <property type="molecule type" value="Genomic_DNA"/>
</dbReference>
<feature type="transmembrane region" description="Helical" evidence="4">
    <location>
        <begin position="96"/>
        <end position="113"/>
    </location>
</feature>
<dbReference type="AlphaFoldDB" id="A0A7R6PCU5"/>
<dbReference type="FunFam" id="3.30.70.270:FF:000001">
    <property type="entry name" value="Diguanylate cyclase domain protein"/>
    <property type="match status" value="1"/>
</dbReference>
<dbReference type="InterPro" id="IPR050469">
    <property type="entry name" value="Diguanylate_Cyclase"/>
</dbReference>
<name>A0A7R6PCU5_9GAMM</name>
<keyword evidence="7" id="KW-1185">Reference proteome</keyword>
<evidence type="ECO:0000313" key="7">
    <source>
        <dbReference type="Proteomes" id="UP000595332"/>
    </source>
</evidence>
<evidence type="ECO:0000259" key="5">
    <source>
        <dbReference type="PROSITE" id="PS50887"/>
    </source>
</evidence>
<dbReference type="PANTHER" id="PTHR45138:SF9">
    <property type="entry name" value="DIGUANYLATE CYCLASE DGCM-RELATED"/>
    <property type="match status" value="1"/>
</dbReference>
<sequence>MMIQGTLGVLAILPFAVSRALQGEWVMVILDLLIISGIVSLGVYGRNGANFRTVSTLFTLMYTSGMLAVISVKGPDMLFWAYPTAIGGYFMVRLKVAISISVLSAVAITALVYEALSAFQLSGFVVTYLLVCLFSYFFAARMTQDKQRLAEQATIDPLTGANNRRALDDAIESRVSLFSRRAAPVSIVIIDIDYFKRINDEYGHAVGDLFLQRFVEYLNGVIRKSEILFRFGGEEFVVIAEGRLEEASNLSEKIRGLFEQAQLIPDHAVTVSIGVAELGHEETSREWMKRADDALYLAKSLGRNRVCLAPSLESKPKTVSFDESILVEKENA</sequence>
<dbReference type="SUPFAM" id="SSF55073">
    <property type="entry name" value="Nucleotide cyclase"/>
    <property type="match status" value="1"/>
</dbReference>
<dbReference type="NCBIfam" id="TIGR00254">
    <property type="entry name" value="GGDEF"/>
    <property type="match status" value="1"/>
</dbReference>
<dbReference type="Gene3D" id="3.30.70.270">
    <property type="match status" value="1"/>
</dbReference>
<dbReference type="InterPro" id="IPR029787">
    <property type="entry name" value="Nucleotide_cyclase"/>
</dbReference>
<keyword evidence="4" id="KW-1133">Transmembrane helix</keyword>
<keyword evidence="4" id="KW-0812">Transmembrane</keyword>
<reference evidence="6 7" key="1">
    <citation type="journal article" date="2008" name="Int. J. Syst. Evol. Microbiol.">
        <title>Neptunomonas japonica sp. nov., an Osedax japonicus symbiont-like bacterium isolated from sediment adjacent to sperm whale carcasses off Kagoshima, Japan.</title>
        <authorList>
            <person name="Miyazaki M."/>
            <person name="Nogi Y."/>
            <person name="Fujiwara Y."/>
            <person name="Kawato M."/>
            <person name="Kubokawa K."/>
            <person name="Horikoshi K."/>
        </authorList>
    </citation>
    <scope>NUCLEOTIDE SEQUENCE [LARGE SCALE GENOMIC DNA]</scope>
    <source>
        <strain evidence="6 7">JAMM 1380</strain>
    </source>
</reference>
<gene>
    <name evidence="6" type="ORF">NEJAP_3460</name>
</gene>
<feature type="transmembrane region" description="Helical" evidence="4">
    <location>
        <begin position="28"/>
        <end position="45"/>
    </location>
</feature>
<accession>A0A7R6PCU5</accession>
<organism evidence="6 7">
    <name type="scientific">Neptunomonas japonica JAMM 1380</name>
    <dbReference type="NCBI Taxonomy" id="1441457"/>
    <lineage>
        <taxon>Bacteria</taxon>
        <taxon>Pseudomonadati</taxon>
        <taxon>Pseudomonadota</taxon>
        <taxon>Gammaproteobacteria</taxon>
        <taxon>Oceanospirillales</taxon>
        <taxon>Oceanospirillaceae</taxon>
        <taxon>Neptunomonas</taxon>
    </lineage>
</organism>
<protein>
    <recommendedName>
        <fullName evidence="2">diguanylate cyclase</fullName>
        <ecNumber evidence="2">2.7.7.65</ecNumber>
    </recommendedName>
</protein>
<proteinExistence type="predicted"/>
<dbReference type="CDD" id="cd01949">
    <property type="entry name" value="GGDEF"/>
    <property type="match status" value="1"/>
</dbReference>
<evidence type="ECO:0000256" key="4">
    <source>
        <dbReference type="SAM" id="Phobius"/>
    </source>
</evidence>
<dbReference type="PANTHER" id="PTHR45138">
    <property type="entry name" value="REGULATORY COMPONENTS OF SENSORY TRANSDUCTION SYSTEM"/>
    <property type="match status" value="1"/>
</dbReference>
<keyword evidence="4" id="KW-0472">Membrane</keyword>
<feature type="domain" description="GGDEF" evidence="5">
    <location>
        <begin position="183"/>
        <end position="311"/>
    </location>
</feature>
<evidence type="ECO:0000313" key="6">
    <source>
        <dbReference type="EMBL" id="BBB31398.1"/>
    </source>
</evidence>